<evidence type="ECO:0000259" key="1">
    <source>
        <dbReference type="Pfam" id="PF00496"/>
    </source>
</evidence>
<sequence>DMTYNQLPIELFQKLKKEIPNELHVDPYLCTYYYEINNQKAPFTDVRVRTALKLGLDRDIIANKVKGQGDLPAYGYTPPYT</sequence>
<evidence type="ECO:0000313" key="2">
    <source>
        <dbReference type="EMBL" id="MDR8434491.1"/>
    </source>
</evidence>
<feature type="non-terminal residue" evidence="2">
    <location>
        <position position="81"/>
    </location>
</feature>
<protein>
    <submittedName>
        <fullName evidence="2">Oligopeptide ABC transporter substrate-binding protein OppA</fullName>
    </submittedName>
</protein>
<dbReference type="Gene3D" id="3.10.105.10">
    <property type="entry name" value="Dipeptide-binding Protein, Domain 3"/>
    <property type="match status" value="1"/>
</dbReference>
<name>A0ABD5DYR1_ACIBA</name>
<comment type="caution">
    <text evidence="2">The sequence shown here is derived from an EMBL/GenBank/DDBJ whole genome shotgun (WGS) entry which is preliminary data.</text>
</comment>
<feature type="non-terminal residue" evidence="2">
    <location>
        <position position="1"/>
    </location>
</feature>
<reference evidence="2" key="1">
    <citation type="submission" date="2019-07" db="EMBL/GenBank/DDBJ databases">
        <title>Biological characteristics of mucoid Acinetobacter baumannii from a general hospital in China.</title>
        <authorList>
            <person name="Hua X."/>
            <person name="Yu Y."/>
        </authorList>
    </citation>
    <scope>NUCLEOTIDE SEQUENCE</scope>
    <source>
        <strain evidence="2">N8</strain>
    </source>
</reference>
<dbReference type="Gene3D" id="3.40.190.10">
    <property type="entry name" value="Periplasmic binding protein-like II"/>
    <property type="match status" value="1"/>
</dbReference>
<gene>
    <name evidence="2" type="ORF">FPK63_26010</name>
</gene>
<proteinExistence type="predicted"/>
<dbReference type="AlphaFoldDB" id="A0ABD5DYR1"/>
<dbReference type="Pfam" id="PF00496">
    <property type="entry name" value="SBP_bac_5"/>
    <property type="match status" value="1"/>
</dbReference>
<dbReference type="SUPFAM" id="SSF53850">
    <property type="entry name" value="Periplasmic binding protein-like II"/>
    <property type="match status" value="1"/>
</dbReference>
<organism evidence="2">
    <name type="scientific">Acinetobacter baumannii</name>
    <dbReference type="NCBI Taxonomy" id="470"/>
    <lineage>
        <taxon>Bacteria</taxon>
        <taxon>Pseudomonadati</taxon>
        <taxon>Pseudomonadota</taxon>
        <taxon>Gammaproteobacteria</taxon>
        <taxon>Moraxellales</taxon>
        <taxon>Moraxellaceae</taxon>
        <taxon>Acinetobacter</taxon>
        <taxon>Acinetobacter calcoaceticus/baumannii complex</taxon>
    </lineage>
</organism>
<dbReference type="InterPro" id="IPR000914">
    <property type="entry name" value="SBP_5_dom"/>
</dbReference>
<feature type="domain" description="Solute-binding protein family 5" evidence="1">
    <location>
        <begin position="10"/>
        <end position="79"/>
    </location>
</feature>
<dbReference type="EMBL" id="VMAF01001482">
    <property type="protein sequence ID" value="MDR8434491.1"/>
    <property type="molecule type" value="Genomic_DNA"/>
</dbReference>
<accession>A0ABD5DYR1</accession>